<accession>A0ACB8R448</accession>
<protein>
    <submittedName>
        <fullName evidence="1">Uncharacterized protein</fullName>
    </submittedName>
</protein>
<name>A0ACB8R448_9AGAM</name>
<evidence type="ECO:0000313" key="2">
    <source>
        <dbReference type="Proteomes" id="UP000814033"/>
    </source>
</evidence>
<gene>
    <name evidence="1" type="ORF">FA95DRAFT_1613190</name>
</gene>
<dbReference type="EMBL" id="MU276436">
    <property type="protein sequence ID" value="KAI0038690.1"/>
    <property type="molecule type" value="Genomic_DNA"/>
</dbReference>
<organism evidence="1 2">
    <name type="scientific">Auriscalpium vulgare</name>
    <dbReference type="NCBI Taxonomy" id="40419"/>
    <lineage>
        <taxon>Eukaryota</taxon>
        <taxon>Fungi</taxon>
        <taxon>Dikarya</taxon>
        <taxon>Basidiomycota</taxon>
        <taxon>Agaricomycotina</taxon>
        <taxon>Agaricomycetes</taxon>
        <taxon>Russulales</taxon>
        <taxon>Auriscalpiaceae</taxon>
        <taxon>Auriscalpium</taxon>
    </lineage>
</organism>
<proteinExistence type="predicted"/>
<keyword evidence="2" id="KW-1185">Reference proteome</keyword>
<comment type="caution">
    <text evidence="1">The sequence shown here is derived from an EMBL/GenBank/DDBJ whole genome shotgun (WGS) entry which is preliminary data.</text>
</comment>
<dbReference type="Proteomes" id="UP000814033">
    <property type="component" value="Unassembled WGS sequence"/>
</dbReference>
<evidence type="ECO:0000313" key="1">
    <source>
        <dbReference type="EMBL" id="KAI0038690.1"/>
    </source>
</evidence>
<reference evidence="1" key="1">
    <citation type="submission" date="2021-02" db="EMBL/GenBank/DDBJ databases">
        <authorList>
            <consortium name="DOE Joint Genome Institute"/>
            <person name="Ahrendt S."/>
            <person name="Looney B.P."/>
            <person name="Miyauchi S."/>
            <person name="Morin E."/>
            <person name="Drula E."/>
            <person name="Courty P.E."/>
            <person name="Chicoki N."/>
            <person name="Fauchery L."/>
            <person name="Kohler A."/>
            <person name="Kuo A."/>
            <person name="Labutti K."/>
            <person name="Pangilinan J."/>
            <person name="Lipzen A."/>
            <person name="Riley R."/>
            <person name="Andreopoulos W."/>
            <person name="He G."/>
            <person name="Johnson J."/>
            <person name="Barry K.W."/>
            <person name="Grigoriev I.V."/>
            <person name="Nagy L."/>
            <person name="Hibbett D."/>
            <person name="Henrissat B."/>
            <person name="Matheny P.B."/>
            <person name="Labbe J."/>
            <person name="Martin F."/>
        </authorList>
    </citation>
    <scope>NUCLEOTIDE SEQUENCE</scope>
    <source>
        <strain evidence="1">FP105234-sp</strain>
    </source>
</reference>
<reference evidence="1" key="2">
    <citation type="journal article" date="2022" name="New Phytol.">
        <title>Evolutionary transition to the ectomycorrhizal habit in the genomes of a hyperdiverse lineage of mushroom-forming fungi.</title>
        <authorList>
            <person name="Looney B."/>
            <person name="Miyauchi S."/>
            <person name="Morin E."/>
            <person name="Drula E."/>
            <person name="Courty P.E."/>
            <person name="Kohler A."/>
            <person name="Kuo A."/>
            <person name="LaButti K."/>
            <person name="Pangilinan J."/>
            <person name="Lipzen A."/>
            <person name="Riley R."/>
            <person name="Andreopoulos W."/>
            <person name="He G."/>
            <person name="Johnson J."/>
            <person name="Nolan M."/>
            <person name="Tritt A."/>
            <person name="Barry K.W."/>
            <person name="Grigoriev I.V."/>
            <person name="Nagy L.G."/>
            <person name="Hibbett D."/>
            <person name="Henrissat B."/>
            <person name="Matheny P.B."/>
            <person name="Labbe J."/>
            <person name="Martin F.M."/>
        </authorList>
    </citation>
    <scope>NUCLEOTIDE SEQUENCE</scope>
    <source>
        <strain evidence="1">FP105234-sp</strain>
    </source>
</reference>
<sequence length="511" mass="54401">MRLHGLWHARARKHPRLERRRASGCFRAQDRCGRGGRRAGPTVHESASTAGSLDAGRARRISGLPREDAVARQHGARSTDGAVRREDGPGPSVRACAGAHLGQPPLHRSSNGAVALGGAACSSRGGECESEDGAALGVANTLRVRWRCASSRGALHRQAAILTMVSVGPGAAASGRWVLNARRILSGLELCKDVARRAAHSTEDAVRVERALAASRASSLCRVRALLRAQDGGRRVGRTPAVFVRARGRPTALHDGGIFRREASTGKLITAWARLLWDRRLPVIMVSSDELETFAGRGRGGAAETAGSFVEKDAVHRQADILMSGMSRRGSCEQDQSPSAAFRLASRRVVGCAGLGGLSVGPEQLCGGMDQETSYTSAKRCTYICGAYIGVDGIGACMSLSGLRIWDAGARSVLAATIERSSDYMRAAARALERGTGRAPYRLRCRAGDVRVYNVALRQRNGVCASDDESMMRFGRALCAPADASRARRPTPRRKPPAICIAVHNPHASLD</sequence>